<keyword evidence="6 10" id="KW-0808">Transferase</keyword>
<comment type="catalytic activity">
    <reaction evidence="1">
        <text>acetyl-CoA + phosphate = acetyl phosphate + CoA</text>
        <dbReference type="Rhea" id="RHEA:19521"/>
        <dbReference type="ChEBI" id="CHEBI:22191"/>
        <dbReference type="ChEBI" id="CHEBI:43474"/>
        <dbReference type="ChEBI" id="CHEBI:57287"/>
        <dbReference type="ChEBI" id="CHEBI:57288"/>
        <dbReference type="EC" id="2.3.1.8"/>
    </reaction>
</comment>
<dbReference type="InterPro" id="IPR002505">
    <property type="entry name" value="PTA_PTB"/>
</dbReference>
<gene>
    <name evidence="10" type="primary">pta</name>
    <name evidence="10" type="ORF">CJ205_02675</name>
</gene>
<evidence type="ECO:0000256" key="3">
    <source>
        <dbReference type="ARBA" id="ARBA00005656"/>
    </source>
</evidence>
<sequence>MNVFERVEQSVRGKGVRIVFPEPTDARILRAAVRLQYDQIVEPVLVGDKEETIALAKELDLDISSLELIDPADYPEDKAQAMVEEFVLRRKGKATPEQAREAIKDPMYFGTMLVQLDIADGLVAGAATSTGDVVRPALQIIKTAPGSSIMSGCFVMVPPSEEARTLVFADCAININPTAEQLADIAQQTVRTGKIFGVDPKVAMLSFSTRGSASSPEVDKVVEATRILKETSPELDVDGELQFDAAYSPIVARQKVSDSTVAGEATIFVFPDLEAGNIGYKIAQRLGSYDAVGPILQGMAKPVCDLSRGCNEDDIYRVAMITALDALTD</sequence>
<dbReference type="OrthoDB" id="9805787at2"/>
<dbReference type="InterPro" id="IPR004614">
    <property type="entry name" value="P_AcTrfase"/>
</dbReference>
<dbReference type="PANTHER" id="PTHR43356">
    <property type="entry name" value="PHOSPHATE ACETYLTRANSFERASE"/>
    <property type="match status" value="1"/>
</dbReference>
<dbReference type="InterPro" id="IPR012147">
    <property type="entry name" value="P_Ac_Bu_trans"/>
</dbReference>
<dbReference type="InterPro" id="IPR042113">
    <property type="entry name" value="P_AcTrfase_dom1"/>
</dbReference>
<evidence type="ECO:0000313" key="10">
    <source>
        <dbReference type="EMBL" id="PMC58706.1"/>
    </source>
</evidence>
<evidence type="ECO:0000256" key="8">
    <source>
        <dbReference type="ARBA" id="ARBA00031108"/>
    </source>
</evidence>
<evidence type="ECO:0000256" key="2">
    <source>
        <dbReference type="ARBA" id="ARBA00004989"/>
    </source>
</evidence>
<comment type="caution">
    <text evidence="10">The sequence shown here is derived from an EMBL/GenBank/DDBJ whole genome shotgun (WGS) entry which is preliminary data.</text>
</comment>
<dbReference type="NCBIfam" id="TIGR00651">
    <property type="entry name" value="pta"/>
    <property type="match status" value="1"/>
</dbReference>
<reference evidence="10 11" key="1">
    <citation type="submission" date="2017-09" db="EMBL/GenBank/DDBJ databases">
        <title>Bacterial strain isolated from the female urinary microbiota.</title>
        <authorList>
            <person name="Thomas-White K."/>
            <person name="Kumar N."/>
            <person name="Forster S."/>
            <person name="Putonti C."/>
            <person name="Lawley T."/>
            <person name="Wolfe A.J."/>
        </authorList>
    </citation>
    <scope>NUCLEOTIDE SEQUENCE [LARGE SCALE GENOMIC DNA]</scope>
    <source>
        <strain evidence="10 11">UMB0852</strain>
    </source>
</reference>
<feature type="domain" description="Phosphate acetyl/butaryl transferase" evidence="9">
    <location>
        <begin position="3"/>
        <end position="323"/>
    </location>
</feature>
<evidence type="ECO:0000313" key="11">
    <source>
        <dbReference type="Proteomes" id="UP000235682"/>
    </source>
</evidence>
<evidence type="ECO:0000256" key="5">
    <source>
        <dbReference type="ARBA" id="ARBA00021528"/>
    </source>
</evidence>
<evidence type="ECO:0000256" key="4">
    <source>
        <dbReference type="ARBA" id="ARBA00012707"/>
    </source>
</evidence>
<proteinExistence type="inferred from homology"/>
<comment type="pathway">
    <text evidence="2">Metabolic intermediate biosynthesis; acetyl-CoA biosynthesis; acetyl-CoA from acetate: step 2/2.</text>
</comment>
<evidence type="ECO:0000256" key="6">
    <source>
        <dbReference type="ARBA" id="ARBA00022679"/>
    </source>
</evidence>
<evidence type="ECO:0000256" key="7">
    <source>
        <dbReference type="ARBA" id="ARBA00023315"/>
    </source>
</evidence>
<name>A0A1G8IKN4_9LACT</name>
<dbReference type="Proteomes" id="UP000235682">
    <property type="component" value="Unassembled WGS sequence"/>
</dbReference>
<organism evidence="10 11">
    <name type="scientific">Dolosicoccus paucivorans</name>
    <dbReference type="NCBI Taxonomy" id="84521"/>
    <lineage>
        <taxon>Bacteria</taxon>
        <taxon>Bacillati</taxon>
        <taxon>Bacillota</taxon>
        <taxon>Bacilli</taxon>
        <taxon>Lactobacillales</taxon>
        <taxon>Aerococcaceae</taxon>
        <taxon>Dolosicoccus</taxon>
    </lineage>
</organism>
<dbReference type="AlphaFoldDB" id="A0A1G8IKN4"/>
<dbReference type="NCBIfam" id="NF007233">
    <property type="entry name" value="PRK09653.1"/>
    <property type="match status" value="1"/>
</dbReference>
<dbReference type="EMBL" id="PNHE01000007">
    <property type="protein sequence ID" value="PMC58706.1"/>
    <property type="molecule type" value="Genomic_DNA"/>
</dbReference>
<dbReference type="PIRSF" id="PIRSF000428">
    <property type="entry name" value="P_Ac_trans"/>
    <property type="match status" value="1"/>
</dbReference>
<dbReference type="InterPro" id="IPR042112">
    <property type="entry name" value="P_AcTrfase_dom2"/>
</dbReference>
<keyword evidence="7" id="KW-0012">Acyltransferase</keyword>
<comment type="similarity">
    <text evidence="3">Belongs to the phosphate acetyltransferase and butyryltransferase family.</text>
</comment>
<dbReference type="SUPFAM" id="SSF53659">
    <property type="entry name" value="Isocitrate/Isopropylmalate dehydrogenase-like"/>
    <property type="match status" value="1"/>
</dbReference>
<dbReference type="InterPro" id="IPR050500">
    <property type="entry name" value="Phos_Acetyltrans/Butyryltrans"/>
</dbReference>
<evidence type="ECO:0000256" key="1">
    <source>
        <dbReference type="ARBA" id="ARBA00000705"/>
    </source>
</evidence>
<accession>A0A1G8IKN4</accession>
<dbReference type="Gene3D" id="3.40.50.10950">
    <property type="match status" value="1"/>
</dbReference>
<dbReference type="PANTHER" id="PTHR43356:SF3">
    <property type="entry name" value="PHOSPHATE ACETYLTRANSFERASE"/>
    <property type="match status" value="1"/>
</dbReference>
<dbReference type="EC" id="2.3.1.8" evidence="4"/>
<protein>
    <recommendedName>
        <fullName evidence="5">Phosphate acetyltransferase</fullName>
        <ecNumber evidence="4">2.3.1.8</ecNumber>
    </recommendedName>
    <alternativeName>
        <fullName evidence="8">Phosphotransacetylase</fullName>
    </alternativeName>
</protein>
<evidence type="ECO:0000259" key="9">
    <source>
        <dbReference type="Pfam" id="PF01515"/>
    </source>
</evidence>
<dbReference type="Pfam" id="PF01515">
    <property type="entry name" value="PTA_PTB"/>
    <property type="match status" value="1"/>
</dbReference>
<dbReference type="GO" id="GO:0008959">
    <property type="term" value="F:phosphate acetyltransferase activity"/>
    <property type="evidence" value="ECO:0007669"/>
    <property type="project" value="UniProtKB-EC"/>
</dbReference>
<keyword evidence="11" id="KW-1185">Reference proteome</keyword>
<dbReference type="Gene3D" id="3.40.50.10750">
    <property type="entry name" value="Isocitrate/Isopropylmalate dehydrogenase-like"/>
    <property type="match status" value="1"/>
</dbReference>
<dbReference type="RefSeq" id="WP_092083744.1">
    <property type="nucleotide sequence ID" value="NZ_FNEL01000001.1"/>
</dbReference>
<dbReference type="STRING" id="84521.SAMN04487994_100154"/>